<gene>
    <name evidence="1" type="ORF">GIB67_014942</name>
</gene>
<proteinExistence type="predicted"/>
<reference evidence="1 2" key="1">
    <citation type="journal article" date="2020" name="IScience">
        <title>Genome Sequencing of the Endangered Kingdonia uniflora (Circaeasteraceae, Ranunculales) Reveals Potential Mechanisms of Evolutionary Specialization.</title>
        <authorList>
            <person name="Sun Y."/>
            <person name="Deng T."/>
            <person name="Zhang A."/>
            <person name="Moore M.J."/>
            <person name="Landis J.B."/>
            <person name="Lin N."/>
            <person name="Zhang H."/>
            <person name="Zhang X."/>
            <person name="Huang J."/>
            <person name="Zhang X."/>
            <person name="Sun H."/>
            <person name="Wang H."/>
        </authorList>
    </citation>
    <scope>NUCLEOTIDE SEQUENCE [LARGE SCALE GENOMIC DNA]</scope>
    <source>
        <strain evidence="1">TB1705</strain>
        <tissue evidence="1">Leaf</tissue>
    </source>
</reference>
<protein>
    <submittedName>
        <fullName evidence="1">Uncharacterized protein</fullName>
    </submittedName>
</protein>
<dbReference type="OrthoDB" id="1915474at2759"/>
<keyword evidence="2" id="KW-1185">Reference proteome</keyword>
<organism evidence="1 2">
    <name type="scientific">Kingdonia uniflora</name>
    <dbReference type="NCBI Taxonomy" id="39325"/>
    <lineage>
        <taxon>Eukaryota</taxon>
        <taxon>Viridiplantae</taxon>
        <taxon>Streptophyta</taxon>
        <taxon>Embryophyta</taxon>
        <taxon>Tracheophyta</taxon>
        <taxon>Spermatophyta</taxon>
        <taxon>Magnoliopsida</taxon>
        <taxon>Ranunculales</taxon>
        <taxon>Circaeasteraceae</taxon>
        <taxon>Kingdonia</taxon>
    </lineage>
</organism>
<dbReference type="EMBL" id="JACGCM010001237">
    <property type="protein sequence ID" value="KAF6158148.1"/>
    <property type="molecule type" value="Genomic_DNA"/>
</dbReference>
<name>A0A7J7MTY1_9MAGN</name>
<evidence type="ECO:0000313" key="1">
    <source>
        <dbReference type="EMBL" id="KAF6158148.1"/>
    </source>
</evidence>
<dbReference type="AlphaFoldDB" id="A0A7J7MTY1"/>
<sequence length="133" mass="15147">MEAWERRIEQKIAVLKEKFYGDHDLDWVMPNLVELESEDPICGMAYAHWWRCAIAGHHDISSSYGTEVEVTHGFDLTASGSVPEALIEVNQRPPMAVTNTVSWHSEEIRYIKNEVFLDGITQEVAITELIESS</sequence>
<dbReference type="Proteomes" id="UP000541444">
    <property type="component" value="Unassembled WGS sequence"/>
</dbReference>
<accession>A0A7J7MTY1</accession>
<evidence type="ECO:0000313" key="2">
    <source>
        <dbReference type="Proteomes" id="UP000541444"/>
    </source>
</evidence>
<comment type="caution">
    <text evidence="1">The sequence shown here is derived from an EMBL/GenBank/DDBJ whole genome shotgun (WGS) entry which is preliminary data.</text>
</comment>